<feature type="active site" description="Cysteine sulfenic acid (-SOH) intermediate; for peroxidase activity" evidence="10">
    <location>
        <position position="49"/>
    </location>
</feature>
<dbReference type="InterPro" id="IPR000866">
    <property type="entry name" value="AhpC/TSA"/>
</dbReference>
<dbReference type="InterPro" id="IPR024706">
    <property type="entry name" value="Peroxiredoxin_AhpC-typ"/>
</dbReference>
<sequence>MSTLVRKLAPNFTAEAVMADGSFKKVSLSDYRGKYVVLFFYPLNFTFVCPSEILAFNQAQKDFEKLGVQLLAVSVDSQYSHAAWRRTPLEQGGIGPVNFPLISDSSHSISKNYGVLLEEEGIALRGLFIIDKEGVVRSEVIYDLPLGRSVEETLRVIDALQFTETYGEVCPANWKKGQKGMSATHEGVSSYLKDSF</sequence>
<comment type="similarity">
    <text evidence="1">Belongs to the peroxiredoxin family. AhpC/Prx1 subfamily.</text>
</comment>
<evidence type="ECO:0000256" key="7">
    <source>
        <dbReference type="ARBA" id="ARBA00023284"/>
    </source>
</evidence>
<dbReference type="EMBL" id="LN877950">
    <property type="protein sequence ID" value="CUV05453.1"/>
    <property type="molecule type" value="Genomic_DNA"/>
</dbReference>
<dbReference type="InterPro" id="IPR036249">
    <property type="entry name" value="Thioredoxin-like_sf"/>
</dbReference>
<dbReference type="InterPro" id="IPR050217">
    <property type="entry name" value="Peroxiredoxin"/>
</dbReference>
<dbReference type="FunFam" id="3.40.30.10:FF:000003">
    <property type="entry name" value="Peroxiredoxin 1"/>
    <property type="match status" value="1"/>
</dbReference>
<comment type="function">
    <text evidence="9">Thiol-specific peroxidase that catalyzes the reduction of hydrogen peroxide and organic hydroperoxides to water and alcohols, respectively.</text>
</comment>
<keyword evidence="4 9" id="KW-0049">Antioxidant</keyword>
<dbReference type="GO" id="GO:0033554">
    <property type="term" value="P:cellular response to stress"/>
    <property type="evidence" value="ECO:0007669"/>
    <property type="project" value="TreeGrafter"/>
</dbReference>
<dbReference type="VEuPathDB" id="CryptoDB:GY17_00003152"/>
<dbReference type="InterPro" id="IPR019479">
    <property type="entry name" value="Peroxiredoxin_C"/>
</dbReference>
<dbReference type="Gene3D" id="3.40.30.10">
    <property type="entry name" value="Glutaredoxin"/>
    <property type="match status" value="1"/>
</dbReference>
<name>A0A0S4TE15_CRYHO</name>
<dbReference type="VEuPathDB" id="CryptoDB:ChTU502y2012_403g0340"/>
<dbReference type="InterPro" id="IPR013766">
    <property type="entry name" value="Thioredoxin_domain"/>
</dbReference>
<keyword evidence="7 9" id="KW-0676">Redox-active center</keyword>
<evidence type="ECO:0000256" key="2">
    <source>
        <dbReference type="ARBA" id="ARBA00013017"/>
    </source>
</evidence>
<evidence type="ECO:0000256" key="6">
    <source>
        <dbReference type="ARBA" id="ARBA00023157"/>
    </source>
</evidence>
<evidence type="ECO:0000256" key="10">
    <source>
        <dbReference type="PIRSR" id="PIRSR000239-1"/>
    </source>
</evidence>
<dbReference type="GO" id="GO:0008379">
    <property type="term" value="F:thioredoxin peroxidase activity"/>
    <property type="evidence" value="ECO:0007669"/>
    <property type="project" value="TreeGrafter"/>
</dbReference>
<comment type="catalytic activity">
    <reaction evidence="8">
        <text>a hydroperoxide + [thioredoxin]-dithiol = an alcohol + [thioredoxin]-disulfide + H2O</text>
        <dbReference type="Rhea" id="RHEA:62620"/>
        <dbReference type="Rhea" id="RHEA-COMP:10698"/>
        <dbReference type="Rhea" id="RHEA-COMP:10700"/>
        <dbReference type="ChEBI" id="CHEBI:15377"/>
        <dbReference type="ChEBI" id="CHEBI:29950"/>
        <dbReference type="ChEBI" id="CHEBI:30879"/>
        <dbReference type="ChEBI" id="CHEBI:35924"/>
        <dbReference type="ChEBI" id="CHEBI:50058"/>
        <dbReference type="EC" id="1.11.1.24"/>
    </reaction>
</comment>
<evidence type="ECO:0000313" key="12">
    <source>
        <dbReference type="EMBL" id="CUV05453.1"/>
    </source>
</evidence>
<dbReference type="AlphaFoldDB" id="A0A0S4TE15"/>
<dbReference type="GO" id="GO:0045454">
    <property type="term" value="P:cell redox homeostasis"/>
    <property type="evidence" value="ECO:0007669"/>
    <property type="project" value="TreeGrafter"/>
</dbReference>
<evidence type="ECO:0000256" key="8">
    <source>
        <dbReference type="ARBA" id="ARBA00049091"/>
    </source>
</evidence>
<evidence type="ECO:0000256" key="9">
    <source>
        <dbReference type="PIRNR" id="PIRNR000239"/>
    </source>
</evidence>
<dbReference type="PIRSF" id="PIRSF000239">
    <property type="entry name" value="AHPC"/>
    <property type="match status" value="1"/>
</dbReference>
<dbReference type="Pfam" id="PF10417">
    <property type="entry name" value="1-cysPrx_C"/>
    <property type="match status" value="1"/>
</dbReference>
<dbReference type="PANTHER" id="PTHR10681:SF164">
    <property type="entry name" value="THIOREDOXIN PEROXIDASE 1"/>
    <property type="match status" value="1"/>
</dbReference>
<evidence type="ECO:0000256" key="3">
    <source>
        <dbReference type="ARBA" id="ARBA00022559"/>
    </source>
</evidence>
<accession>A0A0S4TE15</accession>
<dbReference type="CDD" id="cd03015">
    <property type="entry name" value="PRX_Typ2cys"/>
    <property type="match status" value="1"/>
</dbReference>
<keyword evidence="6" id="KW-1015">Disulfide bond</keyword>
<evidence type="ECO:0000256" key="4">
    <source>
        <dbReference type="ARBA" id="ARBA00022862"/>
    </source>
</evidence>
<evidence type="ECO:0000259" key="11">
    <source>
        <dbReference type="PROSITE" id="PS51352"/>
    </source>
</evidence>
<dbReference type="GO" id="GO:0006979">
    <property type="term" value="P:response to oxidative stress"/>
    <property type="evidence" value="ECO:0007669"/>
    <property type="project" value="TreeGrafter"/>
</dbReference>
<dbReference type="GO" id="GO:0005829">
    <property type="term" value="C:cytosol"/>
    <property type="evidence" value="ECO:0007669"/>
    <property type="project" value="TreeGrafter"/>
</dbReference>
<protein>
    <recommendedName>
        <fullName evidence="2">thioredoxin-dependent peroxiredoxin</fullName>
        <ecNumber evidence="2">1.11.1.24</ecNumber>
    </recommendedName>
</protein>
<organism evidence="12">
    <name type="scientific">Cryptosporidium hominis</name>
    <dbReference type="NCBI Taxonomy" id="237895"/>
    <lineage>
        <taxon>Eukaryota</taxon>
        <taxon>Sar</taxon>
        <taxon>Alveolata</taxon>
        <taxon>Apicomplexa</taxon>
        <taxon>Conoidasida</taxon>
        <taxon>Coccidia</taxon>
        <taxon>Eucoccidiorida</taxon>
        <taxon>Eimeriorina</taxon>
        <taxon>Cryptosporidiidae</taxon>
        <taxon>Cryptosporidium</taxon>
    </lineage>
</organism>
<dbReference type="PANTHER" id="PTHR10681">
    <property type="entry name" value="THIOREDOXIN PEROXIDASE"/>
    <property type="match status" value="1"/>
</dbReference>
<evidence type="ECO:0000256" key="5">
    <source>
        <dbReference type="ARBA" id="ARBA00023002"/>
    </source>
</evidence>
<dbReference type="VEuPathDB" id="CryptoDB:CHUDEA4_740"/>
<keyword evidence="5 9" id="KW-0560">Oxidoreductase</keyword>
<dbReference type="SMR" id="A0A0S4TE15"/>
<dbReference type="PROSITE" id="PS51352">
    <property type="entry name" value="THIOREDOXIN_2"/>
    <property type="match status" value="1"/>
</dbReference>
<dbReference type="Pfam" id="PF00578">
    <property type="entry name" value="AhpC-TSA"/>
    <property type="match status" value="1"/>
</dbReference>
<gene>
    <name evidence="12" type="ORF">CHUDEA4_740</name>
</gene>
<dbReference type="EC" id="1.11.1.24" evidence="2"/>
<dbReference type="GO" id="GO:0042744">
    <property type="term" value="P:hydrogen peroxide catabolic process"/>
    <property type="evidence" value="ECO:0007669"/>
    <property type="project" value="TreeGrafter"/>
</dbReference>
<proteinExistence type="inferred from homology"/>
<dbReference type="VEuPathDB" id="CryptoDB:Chro.40093"/>
<reference evidence="12" key="1">
    <citation type="submission" date="2015-08" db="EMBL/GenBank/DDBJ databases">
        <authorList>
            <person name="Babu N.S."/>
            <person name="Beckwith C.J."/>
            <person name="Beseler K.G."/>
            <person name="Brison A."/>
            <person name="Carone J.V."/>
            <person name="Caskin T.P."/>
            <person name="Diamond M."/>
            <person name="Durham M.E."/>
            <person name="Foxe J.M."/>
            <person name="Go M."/>
            <person name="Henderson B.A."/>
            <person name="Jones I.B."/>
            <person name="McGettigan J.A."/>
            <person name="Micheletti S.J."/>
            <person name="Nasrallah M.E."/>
            <person name="Ortiz D."/>
            <person name="Piller C.R."/>
            <person name="Privatt S.R."/>
            <person name="Schneider S.L."/>
            <person name="Sharp S."/>
            <person name="Smith T.C."/>
            <person name="Stanton J.D."/>
            <person name="Ullery H.E."/>
            <person name="Wilson R.J."/>
            <person name="Serrano M.G."/>
            <person name="Buck G."/>
            <person name="Lee V."/>
            <person name="Wang Y."/>
            <person name="Carvalho R."/>
            <person name="Voegtly L."/>
            <person name="Shi R."/>
            <person name="Duckworth R."/>
            <person name="Johnson A."/>
            <person name="Loviza R."/>
            <person name="Walstead R."/>
            <person name="Shah Z."/>
            <person name="Kiflezghi M."/>
            <person name="Wade K."/>
            <person name="Ball S.L."/>
            <person name="Bradley K.W."/>
            <person name="Asai D.J."/>
            <person name="Bowman C.A."/>
            <person name="Russell D.A."/>
            <person name="Pope W.H."/>
            <person name="Jacobs-Sera D."/>
            <person name="Hendrix R.W."/>
            <person name="Hatfull G.F."/>
        </authorList>
    </citation>
    <scope>NUCLEOTIDE SEQUENCE [LARGE SCALE GENOMIC DNA]</scope>
</reference>
<dbReference type="SUPFAM" id="SSF52833">
    <property type="entry name" value="Thioredoxin-like"/>
    <property type="match status" value="1"/>
</dbReference>
<feature type="domain" description="Thioredoxin" evidence="11">
    <location>
        <begin position="3"/>
        <end position="162"/>
    </location>
</feature>
<keyword evidence="3 9" id="KW-0575">Peroxidase</keyword>
<dbReference type="OrthoDB" id="185659at2759"/>
<dbReference type="Proteomes" id="UP000199752">
    <property type="component" value="Chromosome 4"/>
</dbReference>
<evidence type="ECO:0000256" key="1">
    <source>
        <dbReference type="ARBA" id="ARBA00009796"/>
    </source>
</evidence>